<dbReference type="EMBL" id="AAOF01000002">
    <property type="protein sequence ID" value="EAR22839.1"/>
    <property type="molecule type" value="Genomic_DNA"/>
</dbReference>
<organism evidence="1 2">
    <name type="scientific">Nitrococcus mobilis Nb-231</name>
    <dbReference type="NCBI Taxonomy" id="314278"/>
    <lineage>
        <taxon>Bacteria</taxon>
        <taxon>Pseudomonadati</taxon>
        <taxon>Pseudomonadota</taxon>
        <taxon>Gammaproteobacteria</taxon>
        <taxon>Chromatiales</taxon>
        <taxon>Ectothiorhodospiraceae</taxon>
        <taxon>Nitrococcus</taxon>
    </lineage>
</organism>
<evidence type="ECO:0000313" key="2">
    <source>
        <dbReference type="Proteomes" id="UP000003374"/>
    </source>
</evidence>
<keyword evidence="2" id="KW-1185">Reference proteome</keyword>
<gene>
    <name evidence="1" type="ORF">NB231_10313</name>
</gene>
<evidence type="ECO:0000313" key="1">
    <source>
        <dbReference type="EMBL" id="EAR22839.1"/>
    </source>
</evidence>
<name>A4BNP0_9GAMM</name>
<sequence>MSKYPDERMAAALEKLAAISTQEYLEARAAHGSYQKF</sequence>
<reference evidence="1 2" key="1">
    <citation type="submission" date="2006-02" db="EMBL/GenBank/DDBJ databases">
        <authorList>
            <person name="Waterbury J."/>
            <person name="Ferriera S."/>
            <person name="Johnson J."/>
            <person name="Kravitz S."/>
            <person name="Halpern A."/>
            <person name="Remington K."/>
            <person name="Beeson K."/>
            <person name="Tran B."/>
            <person name="Rogers Y.-H."/>
            <person name="Friedman R."/>
            <person name="Venter J.C."/>
        </authorList>
    </citation>
    <scope>NUCLEOTIDE SEQUENCE [LARGE SCALE GENOMIC DNA]</scope>
    <source>
        <strain evidence="1 2">Nb-231</strain>
    </source>
</reference>
<dbReference type="AlphaFoldDB" id="A4BNP0"/>
<dbReference type="Proteomes" id="UP000003374">
    <property type="component" value="Unassembled WGS sequence"/>
</dbReference>
<protein>
    <submittedName>
        <fullName evidence="1">Uncharacterized protein</fullName>
    </submittedName>
</protein>
<accession>A4BNP0</accession>
<dbReference type="HOGENOM" id="CLU_3346388_0_0_6"/>
<proteinExistence type="predicted"/>
<comment type="caution">
    <text evidence="1">The sequence shown here is derived from an EMBL/GenBank/DDBJ whole genome shotgun (WGS) entry which is preliminary data.</text>
</comment>